<evidence type="ECO:0000313" key="1">
    <source>
        <dbReference type="EnsemblPlants" id="OMERI01G01430.1"/>
    </source>
</evidence>
<accession>A0A0E0BWI0</accession>
<dbReference type="HOGENOM" id="CLU_2762046_0_0_1"/>
<evidence type="ECO:0000313" key="2">
    <source>
        <dbReference type="Proteomes" id="UP000008021"/>
    </source>
</evidence>
<dbReference type="AlphaFoldDB" id="A0A0E0BWI0"/>
<proteinExistence type="predicted"/>
<reference evidence="1" key="2">
    <citation type="submission" date="2018-05" db="EMBL/GenBank/DDBJ databases">
        <title>OmerRS3 (Oryza meridionalis Reference Sequence Version 3).</title>
        <authorList>
            <person name="Zhang J."/>
            <person name="Kudrna D."/>
            <person name="Lee S."/>
            <person name="Talag J."/>
            <person name="Welchert J."/>
            <person name="Wing R.A."/>
        </authorList>
    </citation>
    <scope>NUCLEOTIDE SEQUENCE [LARGE SCALE GENOMIC DNA]</scope>
    <source>
        <strain evidence="1">cv. OR44</strain>
    </source>
</reference>
<dbReference type="Proteomes" id="UP000008021">
    <property type="component" value="Chromosome 1"/>
</dbReference>
<keyword evidence="2" id="KW-1185">Reference proteome</keyword>
<sequence>MGCPSERVLALIRSAPSCPCAPIACFTDPQLMMMVDDRAEMLSEQKGGMEDTGTRLAAVVRQSGKILWQR</sequence>
<organism evidence="1">
    <name type="scientific">Oryza meridionalis</name>
    <dbReference type="NCBI Taxonomy" id="40149"/>
    <lineage>
        <taxon>Eukaryota</taxon>
        <taxon>Viridiplantae</taxon>
        <taxon>Streptophyta</taxon>
        <taxon>Embryophyta</taxon>
        <taxon>Tracheophyta</taxon>
        <taxon>Spermatophyta</taxon>
        <taxon>Magnoliopsida</taxon>
        <taxon>Liliopsida</taxon>
        <taxon>Poales</taxon>
        <taxon>Poaceae</taxon>
        <taxon>BOP clade</taxon>
        <taxon>Oryzoideae</taxon>
        <taxon>Oryzeae</taxon>
        <taxon>Oryzinae</taxon>
        <taxon>Oryza</taxon>
    </lineage>
</organism>
<dbReference type="EnsemblPlants" id="OMERI01G01430.1">
    <property type="protein sequence ID" value="OMERI01G01430.1"/>
    <property type="gene ID" value="OMERI01G01430"/>
</dbReference>
<dbReference type="Gramene" id="OMERI01G01430.1">
    <property type="protein sequence ID" value="OMERI01G01430.1"/>
    <property type="gene ID" value="OMERI01G01430"/>
</dbReference>
<reference evidence="1" key="1">
    <citation type="submission" date="2015-04" db="UniProtKB">
        <authorList>
            <consortium name="EnsemblPlants"/>
        </authorList>
    </citation>
    <scope>IDENTIFICATION</scope>
</reference>
<name>A0A0E0BWI0_9ORYZ</name>
<protein>
    <submittedName>
        <fullName evidence="1">Uncharacterized protein</fullName>
    </submittedName>
</protein>